<reference evidence="1 2" key="1">
    <citation type="submission" date="2024-06" db="EMBL/GenBank/DDBJ databases">
        <title>Genomic Encyclopedia of Type Strains, Phase IV (KMG-IV): sequencing the most valuable type-strain genomes for metagenomic binning, comparative biology and taxonomic classification.</title>
        <authorList>
            <person name="Goeker M."/>
        </authorList>
    </citation>
    <scope>NUCLEOTIDE SEQUENCE [LARGE SCALE GENOMIC DNA]</scope>
    <source>
        <strain evidence="1 2">DSM 105042</strain>
    </source>
</reference>
<comment type="caution">
    <text evidence="1">The sequence shown here is derived from an EMBL/GenBank/DDBJ whole genome shotgun (WGS) entry which is preliminary data.</text>
</comment>
<name>A0ABV2H5N0_9HYPH</name>
<organism evidence="1 2">
    <name type="scientific">Pseudorhizobium tarimense</name>
    <dbReference type="NCBI Taxonomy" id="1079109"/>
    <lineage>
        <taxon>Bacteria</taxon>
        <taxon>Pseudomonadati</taxon>
        <taxon>Pseudomonadota</taxon>
        <taxon>Alphaproteobacteria</taxon>
        <taxon>Hyphomicrobiales</taxon>
        <taxon>Rhizobiaceae</taxon>
        <taxon>Rhizobium/Agrobacterium group</taxon>
        <taxon>Pseudorhizobium</taxon>
    </lineage>
</organism>
<keyword evidence="2" id="KW-1185">Reference proteome</keyword>
<sequence>MMAICCSGCSAILGVTEYMNSGALLKQLEGKVQAVESQLGIIEMVIQQVKSILTRR</sequence>
<proteinExistence type="predicted"/>
<dbReference type="EMBL" id="JBEPLJ010000006">
    <property type="protein sequence ID" value="MET3585796.1"/>
    <property type="molecule type" value="Genomic_DNA"/>
</dbReference>
<evidence type="ECO:0000313" key="2">
    <source>
        <dbReference type="Proteomes" id="UP001549031"/>
    </source>
</evidence>
<dbReference type="RefSeq" id="WP_247243719.1">
    <property type="nucleotide sequence ID" value="NZ_JALJRA010000006.1"/>
</dbReference>
<accession>A0ABV2H5N0</accession>
<gene>
    <name evidence="1" type="ORF">ABID21_001905</name>
</gene>
<evidence type="ECO:0000313" key="1">
    <source>
        <dbReference type="EMBL" id="MET3585796.1"/>
    </source>
</evidence>
<dbReference type="Proteomes" id="UP001549031">
    <property type="component" value="Unassembled WGS sequence"/>
</dbReference>
<protein>
    <submittedName>
        <fullName evidence="1">Uncharacterized protein</fullName>
    </submittedName>
</protein>